<evidence type="ECO:0000256" key="1">
    <source>
        <dbReference type="SAM" id="MobiDB-lite"/>
    </source>
</evidence>
<protein>
    <recommendedName>
        <fullName evidence="3">DUF1845 domain-containing protein</fullName>
    </recommendedName>
</protein>
<feature type="compositionally biased region" description="Polar residues" evidence="1">
    <location>
        <begin position="257"/>
        <end position="268"/>
    </location>
</feature>
<feature type="region of interest" description="Disordered" evidence="1">
    <location>
        <begin position="236"/>
        <end position="268"/>
    </location>
</feature>
<proteinExistence type="predicted"/>
<evidence type="ECO:0000313" key="2">
    <source>
        <dbReference type="EMBL" id="KKN80450.1"/>
    </source>
</evidence>
<evidence type="ECO:0008006" key="3">
    <source>
        <dbReference type="Google" id="ProtNLM"/>
    </source>
</evidence>
<reference evidence="2" key="1">
    <citation type="journal article" date="2015" name="Nature">
        <title>Complex archaea that bridge the gap between prokaryotes and eukaryotes.</title>
        <authorList>
            <person name="Spang A."/>
            <person name="Saw J.H."/>
            <person name="Jorgensen S.L."/>
            <person name="Zaremba-Niedzwiedzka K."/>
            <person name="Martijn J."/>
            <person name="Lind A.E."/>
            <person name="van Eijk R."/>
            <person name="Schleper C."/>
            <person name="Guy L."/>
            <person name="Ettema T.J."/>
        </authorList>
    </citation>
    <scope>NUCLEOTIDE SEQUENCE</scope>
</reference>
<dbReference type="AlphaFoldDB" id="A0A0F9TGT6"/>
<name>A0A0F9TGT6_9ZZZZ</name>
<accession>A0A0F9TGT6</accession>
<comment type="caution">
    <text evidence="2">The sequence shown here is derived from an EMBL/GenBank/DDBJ whole genome shotgun (WGS) entry which is preliminary data.</text>
</comment>
<sequence length="268" mass="30883">MDVVVIYLTGIKQYPVIHGLLQRSHFKCHPEHYINQNKVSIMAEDSEAFDSKREQKQNAEMEKVKQFLTEEEVKSEYYMEMTVKLQSAQAKRIFRRTFDHIQTQMTAATLLTRKFGLRELSDENVNKITESIKQLSAEMNRDLEQANHLFNDIGLKNSAVTDDSVDLNIKITCPEGMAFMNLIRQLDNLTMKLKTLWMAGEIPLSHSEDRSHAWQVRIFKTADAIRALGQQAYIAADKKKDSDQKKAKAKQSAYKQRQNNNVKKATAV</sequence>
<gene>
    <name evidence="2" type="ORF">LCGC14_0328950</name>
</gene>
<organism evidence="2">
    <name type="scientific">marine sediment metagenome</name>
    <dbReference type="NCBI Taxonomy" id="412755"/>
    <lineage>
        <taxon>unclassified sequences</taxon>
        <taxon>metagenomes</taxon>
        <taxon>ecological metagenomes</taxon>
    </lineage>
</organism>
<feature type="compositionally biased region" description="Basic and acidic residues" evidence="1">
    <location>
        <begin position="236"/>
        <end position="246"/>
    </location>
</feature>
<dbReference type="EMBL" id="LAZR01000230">
    <property type="protein sequence ID" value="KKN80450.1"/>
    <property type="molecule type" value="Genomic_DNA"/>
</dbReference>